<dbReference type="EMBL" id="CACRXK020001249">
    <property type="protein sequence ID" value="CAB3987896.1"/>
    <property type="molecule type" value="Genomic_DNA"/>
</dbReference>
<dbReference type="SMART" id="SM01040">
    <property type="entry name" value="Bro-N"/>
    <property type="match status" value="1"/>
</dbReference>
<evidence type="ECO:0000313" key="2">
    <source>
        <dbReference type="Proteomes" id="UP001152795"/>
    </source>
</evidence>
<gene>
    <name evidence="1" type="ORF">PACLA_8A019264</name>
</gene>
<dbReference type="PANTHER" id="PTHR36180">
    <property type="entry name" value="DNA-BINDING PROTEIN-RELATED-RELATED"/>
    <property type="match status" value="1"/>
</dbReference>
<organism evidence="1 2">
    <name type="scientific">Paramuricea clavata</name>
    <name type="common">Red gorgonian</name>
    <name type="synonym">Violescent sea-whip</name>
    <dbReference type="NCBI Taxonomy" id="317549"/>
    <lineage>
        <taxon>Eukaryota</taxon>
        <taxon>Metazoa</taxon>
        <taxon>Cnidaria</taxon>
        <taxon>Anthozoa</taxon>
        <taxon>Octocorallia</taxon>
        <taxon>Malacalcyonacea</taxon>
        <taxon>Plexauridae</taxon>
        <taxon>Paramuricea</taxon>
    </lineage>
</organism>
<dbReference type="Pfam" id="PF02498">
    <property type="entry name" value="Bro-N"/>
    <property type="match status" value="1"/>
</dbReference>
<sequence>MEIVLRNFALIGDKEVTTIRSDDGSNTFYFAAKELATALGYIETRSAVTRHTKEWMRTTLDEIRRGVKHTSFHISGSKHPDRVFVTEPGLYSLVSHSKLPAAEDFQRWVFEDVLPSIRKTGTYTLPGVMPAIDNVKDEELCQLPEKERIVAHGKLTHKNNLVKDPEAVARGKKGGLTVQENNRRTKKILRERGAKILELEEERDKLEEERDDLEDERDRLEEKVQDLRKELFEKTERIHELEDENERLWIENEKLATTELADSSINV</sequence>
<dbReference type="Proteomes" id="UP001152795">
    <property type="component" value="Unassembled WGS sequence"/>
</dbReference>
<dbReference type="InterPro" id="IPR003497">
    <property type="entry name" value="BRO_N_domain"/>
</dbReference>
<dbReference type="AlphaFoldDB" id="A0A6S7GGC2"/>
<dbReference type="OrthoDB" id="7468926at2759"/>
<keyword evidence="2" id="KW-1185">Reference proteome</keyword>
<dbReference type="PANTHER" id="PTHR36180:SF2">
    <property type="entry name" value="BRO FAMILY PROTEIN"/>
    <property type="match status" value="1"/>
</dbReference>
<dbReference type="PROSITE" id="PS51750">
    <property type="entry name" value="BRO_N"/>
    <property type="match status" value="1"/>
</dbReference>
<name>A0A6S7GGC2_PARCT</name>
<evidence type="ECO:0000313" key="1">
    <source>
        <dbReference type="EMBL" id="CAB3987896.1"/>
    </source>
</evidence>
<reference evidence="1" key="1">
    <citation type="submission" date="2020-04" db="EMBL/GenBank/DDBJ databases">
        <authorList>
            <person name="Alioto T."/>
            <person name="Alioto T."/>
            <person name="Gomez Garrido J."/>
        </authorList>
    </citation>
    <scope>NUCLEOTIDE SEQUENCE</scope>
    <source>
        <strain evidence="1">A484AB</strain>
    </source>
</reference>
<accession>A0A6S7GGC2</accession>
<comment type="caution">
    <text evidence="1">The sequence shown here is derived from an EMBL/GenBank/DDBJ whole genome shotgun (WGS) entry which is preliminary data.</text>
</comment>
<proteinExistence type="predicted"/>
<protein>
    <submittedName>
        <fullName evidence="1">Uncharacterized protein</fullName>
    </submittedName>
</protein>